<proteinExistence type="predicted"/>
<organism evidence="1 2">
    <name type="scientific">Synechococcus elongatus PCC 11801</name>
    <dbReference type="NCBI Taxonomy" id="2219813"/>
    <lineage>
        <taxon>Bacteria</taxon>
        <taxon>Bacillati</taxon>
        <taxon>Cyanobacteriota</taxon>
        <taxon>Cyanophyceae</taxon>
        <taxon>Synechococcales</taxon>
        <taxon>Synechococcaceae</taxon>
        <taxon>Synechococcus</taxon>
    </lineage>
</organism>
<name>A0AAQ3MDH2_SYNEL</name>
<dbReference type="AlphaFoldDB" id="A0AAQ3MDH2"/>
<sequence length="46" mass="4901">MKAILTRAVRSGQILGGSDHYTLILGSEAIASLPLESHDPRHLAFG</sequence>
<dbReference type="Proteomes" id="UP000267249">
    <property type="component" value="Chromosome"/>
</dbReference>
<evidence type="ECO:0000313" key="1">
    <source>
        <dbReference type="EMBL" id="WVS92313.1"/>
    </source>
</evidence>
<gene>
    <name evidence="1" type="ORF">DOP62_13525</name>
</gene>
<dbReference type="EMBL" id="CP030139">
    <property type="protein sequence ID" value="WVS92313.1"/>
    <property type="molecule type" value="Genomic_DNA"/>
</dbReference>
<evidence type="ECO:0000313" key="2">
    <source>
        <dbReference type="Proteomes" id="UP000267249"/>
    </source>
</evidence>
<reference evidence="1 2" key="1">
    <citation type="journal article" date="2018" name="Sci. Rep.">
        <title>Genome Features and Biochemical Characteristics of a Robust, Fast Growing and Naturally Transformable Cyanobacterium Synechococcus elongatus PCC 11801 Isolated from India.</title>
        <authorList>
            <person name="Jaiswal D."/>
            <person name="Sengupta A."/>
            <person name="Sohoni S."/>
            <person name="Sengupta S."/>
            <person name="Phadnavis A.G."/>
            <person name="Pakrasi H.B."/>
            <person name="Wangikar P.P."/>
        </authorList>
    </citation>
    <scope>NUCLEOTIDE SEQUENCE [LARGE SCALE GENOMIC DNA]</scope>
    <source>
        <strain evidence="1 2">PCC 11801</strain>
    </source>
</reference>
<protein>
    <submittedName>
        <fullName evidence="1">Uncharacterized protein</fullName>
    </submittedName>
</protein>
<accession>A0AAQ3MDH2</accession>